<dbReference type="AlphaFoldDB" id="A0A645EG80"/>
<protein>
    <submittedName>
        <fullName evidence="2">Uncharacterized protein</fullName>
    </submittedName>
</protein>
<reference evidence="2" key="1">
    <citation type="submission" date="2019-08" db="EMBL/GenBank/DDBJ databases">
        <authorList>
            <person name="Kucharzyk K."/>
            <person name="Murdoch R.W."/>
            <person name="Higgins S."/>
            <person name="Loffler F."/>
        </authorList>
    </citation>
    <scope>NUCLEOTIDE SEQUENCE</scope>
</reference>
<organism evidence="2">
    <name type="scientific">bioreactor metagenome</name>
    <dbReference type="NCBI Taxonomy" id="1076179"/>
    <lineage>
        <taxon>unclassified sequences</taxon>
        <taxon>metagenomes</taxon>
        <taxon>ecological metagenomes</taxon>
    </lineage>
</organism>
<feature type="region of interest" description="Disordered" evidence="1">
    <location>
        <begin position="102"/>
        <end position="135"/>
    </location>
</feature>
<accession>A0A645EG80</accession>
<sequence length="243" mass="25232">MVSTVEAKASWISYRSRSCSAIPLRASSRGTARAGAISRPSPPETKSTDATSASTIRARTGRCRARAQPSSASSTTAAPSLRGEELPAVIVAPGPAPKTIGSPASFSRVLSGRSDSSRTTPRCAVTRSSKKPASQAAASLRWLPSAYSSCAARVMPQVAVVSAWLSPIDSPVRGSATWGAIGARSRGRSSARAASFAWVVRAAENRSSARCRRGPTSSGVSLMLSAPPAIPASIWPRRILLLM</sequence>
<feature type="compositionally biased region" description="Polar residues" evidence="1">
    <location>
        <begin position="44"/>
        <end position="57"/>
    </location>
</feature>
<feature type="region of interest" description="Disordered" evidence="1">
    <location>
        <begin position="27"/>
        <end position="81"/>
    </location>
</feature>
<gene>
    <name evidence="2" type="ORF">SDC9_147933</name>
</gene>
<dbReference type="EMBL" id="VSSQ01046769">
    <property type="protein sequence ID" value="MPN00737.1"/>
    <property type="molecule type" value="Genomic_DNA"/>
</dbReference>
<feature type="compositionally biased region" description="Low complexity" evidence="1">
    <location>
        <begin position="27"/>
        <end position="39"/>
    </location>
</feature>
<name>A0A645EG80_9ZZZZ</name>
<comment type="caution">
    <text evidence="2">The sequence shown here is derived from an EMBL/GenBank/DDBJ whole genome shotgun (WGS) entry which is preliminary data.</text>
</comment>
<proteinExistence type="predicted"/>
<evidence type="ECO:0000313" key="2">
    <source>
        <dbReference type="EMBL" id="MPN00737.1"/>
    </source>
</evidence>
<feature type="compositionally biased region" description="Low complexity" evidence="1">
    <location>
        <begin position="66"/>
        <end position="80"/>
    </location>
</feature>
<evidence type="ECO:0000256" key="1">
    <source>
        <dbReference type="SAM" id="MobiDB-lite"/>
    </source>
</evidence>